<dbReference type="PANTHER" id="PTHR22799">
    <property type="entry name" value="TETRANECTIN-RELATED"/>
    <property type="match status" value="1"/>
</dbReference>
<dbReference type="EMBL" id="OV696704">
    <property type="protein sequence ID" value="CAH1251657.1"/>
    <property type="molecule type" value="Genomic_DNA"/>
</dbReference>
<name>A0A8K0EKK0_BRALA</name>
<dbReference type="GO" id="GO:0007155">
    <property type="term" value="P:cell adhesion"/>
    <property type="evidence" value="ECO:0007669"/>
    <property type="project" value="InterPro"/>
</dbReference>
<proteinExistence type="predicted"/>
<protein>
    <submittedName>
        <fullName evidence="5">Hypp9114 protein</fullName>
    </submittedName>
</protein>
<keyword evidence="1" id="KW-0430">Lectin</keyword>
<feature type="region of interest" description="Disordered" evidence="2">
    <location>
        <begin position="1"/>
        <end position="84"/>
    </location>
</feature>
<organism evidence="5 6">
    <name type="scientific">Branchiostoma lanceolatum</name>
    <name type="common">Common lancelet</name>
    <name type="synonym">Amphioxus lanceolatum</name>
    <dbReference type="NCBI Taxonomy" id="7740"/>
    <lineage>
        <taxon>Eukaryota</taxon>
        <taxon>Metazoa</taxon>
        <taxon>Chordata</taxon>
        <taxon>Cephalochordata</taxon>
        <taxon>Leptocardii</taxon>
        <taxon>Amphioxiformes</taxon>
        <taxon>Branchiostomatidae</taxon>
        <taxon>Branchiostoma</taxon>
    </lineage>
</organism>
<reference evidence="5" key="1">
    <citation type="submission" date="2022-01" db="EMBL/GenBank/DDBJ databases">
        <authorList>
            <person name="Braso-Vives M."/>
        </authorList>
    </citation>
    <scope>NUCLEOTIDE SEQUENCE</scope>
</reference>
<dbReference type="InterPro" id="IPR051663">
    <property type="entry name" value="CLec_Tetranectin-domain"/>
</dbReference>
<accession>A0A8K0EKK0</accession>
<dbReference type="Proteomes" id="UP000838412">
    <property type="component" value="Chromosome 19"/>
</dbReference>
<feature type="domain" description="H-type lectin" evidence="4">
    <location>
        <begin position="249"/>
        <end position="309"/>
    </location>
</feature>
<dbReference type="Pfam" id="PF09458">
    <property type="entry name" value="H_lectin"/>
    <property type="match status" value="1"/>
</dbReference>
<evidence type="ECO:0000256" key="2">
    <source>
        <dbReference type="SAM" id="MobiDB-lite"/>
    </source>
</evidence>
<dbReference type="OrthoDB" id="6109395at2759"/>
<evidence type="ECO:0000259" key="4">
    <source>
        <dbReference type="Pfam" id="PF09458"/>
    </source>
</evidence>
<feature type="compositionally biased region" description="Low complexity" evidence="2">
    <location>
        <begin position="7"/>
        <end position="21"/>
    </location>
</feature>
<dbReference type="InterPro" id="IPR019019">
    <property type="entry name" value="H-type_lectin_domain"/>
</dbReference>
<gene>
    <name evidence="5" type="primary">Hypp9114</name>
    <name evidence="5" type="ORF">BLAG_LOCUS11979</name>
</gene>
<dbReference type="Gene3D" id="2.60.40.2080">
    <property type="match status" value="1"/>
</dbReference>
<keyword evidence="3" id="KW-0812">Transmembrane</keyword>
<evidence type="ECO:0000256" key="3">
    <source>
        <dbReference type="SAM" id="Phobius"/>
    </source>
</evidence>
<dbReference type="InterPro" id="IPR037221">
    <property type="entry name" value="H-type_lectin_dom_sf"/>
</dbReference>
<feature type="transmembrane region" description="Helical" evidence="3">
    <location>
        <begin position="96"/>
        <end position="119"/>
    </location>
</feature>
<feature type="compositionally biased region" description="Basic and acidic residues" evidence="2">
    <location>
        <begin position="45"/>
        <end position="69"/>
    </location>
</feature>
<dbReference type="PANTHER" id="PTHR22799:SF6">
    <property type="entry name" value="C-TYPE LECTIN DOMAIN FAMILY 4 MEMBER M-LIKE"/>
    <property type="match status" value="1"/>
</dbReference>
<keyword evidence="3" id="KW-1133">Transmembrane helix</keyword>
<dbReference type="AlphaFoldDB" id="A0A8K0EKK0"/>
<evidence type="ECO:0000313" key="5">
    <source>
        <dbReference type="EMBL" id="CAH1251657.1"/>
    </source>
</evidence>
<dbReference type="GO" id="GO:0030246">
    <property type="term" value="F:carbohydrate binding"/>
    <property type="evidence" value="ECO:0007669"/>
    <property type="project" value="UniProtKB-KW"/>
</dbReference>
<evidence type="ECO:0000256" key="1">
    <source>
        <dbReference type="ARBA" id="ARBA00022734"/>
    </source>
</evidence>
<sequence>MYKQAEPARSPVSGPGSGRTSGPPPQSSTVHLSSSTGRVRYGKGASDKRDEDQETSHTYEEAEAVKRDATYTPADTSTGGAGSRRALGSFVRSHRICMAAATAVVFSLVAVGLAMMLFINKEEMSKLSVTVDDLKRDVDNISQRDPDNERNQAAVMECLGRMNNTSEPDQAMKVQMQRLQTMVADLAAKDQKGQTEIVGMEETIQALKKEIQALKQRPYIERCESGMLKTPLAVFVTGRGGRSLGLTARFSRAFRTTPVVTLGLRQVDHRLGGIRVSATLVYVSTTNLTVQVSTWSNSQLYSASVYWMACA</sequence>
<keyword evidence="3" id="KW-0472">Membrane</keyword>
<keyword evidence="6" id="KW-1185">Reference proteome</keyword>
<evidence type="ECO:0000313" key="6">
    <source>
        <dbReference type="Proteomes" id="UP000838412"/>
    </source>
</evidence>
<dbReference type="SUPFAM" id="SSF141086">
    <property type="entry name" value="Agglutinin HPA-like"/>
    <property type="match status" value="1"/>
</dbReference>